<organism evidence="2 3">
    <name type="scientific">Batillaria attramentaria</name>
    <dbReference type="NCBI Taxonomy" id="370345"/>
    <lineage>
        <taxon>Eukaryota</taxon>
        <taxon>Metazoa</taxon>
        <taxon>Spiralia</taxon>
        <taxon>Lophotrochozoa</taxon>
        <taxon>Mollusca</taxon>
        <taxon>Gastropoda</taxon>
        <taxon>Caenogastropoda</taxon>
        <taxon>Sorbeoconcha</taxon>
        <taxon>Cerithioidea</taxon>
        <taxon>Batillariidae</taxon>
        <taxon>Batillaria</taxon>
    </lineage>
</organism>
<evidence type="ECO:0000313" key="2">
    <source>
        <dbReference type="EMBL" id="KAK7506556.1"/>
    </source>
</evidence>
<feature type="transmembrane region" description="Helical" evidence="1">
    <location>
        <begin position="71"/>
        <end position="93"/>
    </location>
</feature>
<accession>A0ABD0M4T4</accession>
<keyword evidence="1" id="KW-1133">Transmembrane helix</keyword>
<dbReference type="Proteomes" id="UP001519460">
    <property type="component" value="Unassembled WGS sequence"/>
</dbReference>
<sequence>MEGEQLHRDDCQNALQAIHCVGDLHEITRTFLRLRILLVTNDNRAPLEKPIHKQRPQTLERRVRDSVRLRALLKFLTPLLGETFVSLLGRLLMTMGDMSFGLKLVRAG</sequence>
<evidence type="ECO:0000256" key="1">
    <source>
        <dbReference type="SAM" id="Phobius"/>
    </source>
</evidence>
<reference evidence="2 3" key="1">
    <citation type="journal article" date="2023" name="Sci. Data">
        <title>Genome assembly of the Korean intertidal mud-creeper Batillaria attramentaria.</title>
        <authorList>
            <person name="Patra A.K."/>
            <person name="Ho P.T."/>
            <person name="Jun S."/>
            <person name="Lee S.J."/>
            <person name="Kim Y."/>
            <person name="Won Y.J."/>
        </authorList>
    </citation>
    <scope>NUCLEOTIDE SEQUENCE [LARGE SCALE GENOMIC DNA]</scope>
    <source>
        <strain evidence="2">Wonlab-2016</strain>
    </source>
</reference>
<dbReference type="EMBL" id="JACVVK020000006">
    <property type="protein sequence ID" value="KAK7506556.1"/>
    <property type="molecule type" value="Genomic_DNA"/>
</dbReference>
<evidence type="ECO:0000313" key="3">
    <source>
        <dbReference type="Proteomes" id="UP001519460"/>
    </source>
</evidence>
<gene>
    <name evidence="2" type="ORF">BaRGS_00002031</name>
</gene>
<keyword evidence="3" id="KW-1185">Reference proteome</keyword>
<dbReference type="AlphaFoldDB" id="A0ABD0M4T4"/>
<proteinExistence type="predicted"/>
<keyword evidence="1" id="KW-0472">Membrane</keyword>
<protein>
    <submittedName>
        <fullName evidence="2">Uncharacterized protein</fullName>
    </submittedName>
</protein>
<comment type="caution">
    <text evidence="2">The sequence shown here is derived from an EMBL/GenBank/DDBJ whole genome shotgun (WGS) entry which is preliminary data.</text>
</comment>
<name>A0ABD0M4T4_9CAEN</name>
<keyword evidence="1" id="KW-0812">Transmembrane</keyword>